<sequence length="336" mass="37208">MLVSVVIPVLGPRQLLQRCLHALRRQSFDPRKFEIIVVDVEPSSATQRVVLDIAALTQGGGPAIHYIGYRGPGGPAAARNCGWRIASGELIAFTEPDTQAHSDWLRLGFNSLYQRAEAAWGRIVKPAVDVTKTRAERGAGVDTDNASGGSVAACAATRFAAGNCFCTRELLQALDGFDERFNTDWHADTDLFFRMLGRGVLVLHVQNAWVERVPRVASWRASLSQNRQIVFDALLHEKHPMLYQRLICTTPCSWYYPIVLALMLTCSALLIDAPLLAAMTGFAWLVLTLILCGQRLAHNSWRIIDLPGVILSSMLSPPLALFWRAVAAMQFRVRLF</sequence>
<evidence type="ECO:0000256" key="4">
    <source>
        <dbReference type="SAM" id="Phobius"/>
    </source>
</evidence>
<organism evidence="6 7">
    <name type="scientific">Actimicrobium antarcticum</name>
    <dbReference type="NCBI Taxonomy" id="1051899"/>
    <lineage>
        <taxon>Bacteria</taxon>
        <taxon>Pseudomonadati</taxon>
        <taxon>Pseudomonadota</taxon>
        <taxon>Betaproteobacteria</taxon>
        <taxon>Burkholderiales</taxon>
        <taxon>Oxalobacteraceae</taxon>
        <taxon>Actimicrobium</taxon>
    </lineage>
</organism>
<accession>A0ABP7U044</accession>
<reference evidence="7" key="1">
    <citation type="journal article" date="2019" name="Int. J. Syst. Evol. Microbiol.">
        <title>The Global Catalogue of Microorganisms (GCM) 10K type strain sequencing project: providing services to taxonomists for standard genome sequencing and annotation.</title>
        <authorList>
            <consortium name="The Broad Institute Genomics Platform"/>
            <consortium name="The Broad Institute Genome Sequencing Center for Infectious Disease"/>
            <person name="Wu L."/>
            <person name="Ma J."/>
        </authorList>
    </citation>
    <scope>NUCLEOTIDE SEQUENCE [LARGE SCALE GENOMIC DNA]</scope>
    <source>
        <strain evidence="7">JCM 16673</strain>
    </source>
</reference>
<comment type="caution">
    <text evidence="6">The sequence shown here is derived from an EMBL/GenBank/DDBJ whole genome shotgun (WGS) entry which is preliminary data.</text>
</comment>
<protein>
    <submittedName>
        <fullName evidence="6">Glycosyltransferase</fullName>
    </submittedName>
</protein>
<dbReference type="PANTHER" id="PTHR43179:SF12">
    <property type="entry name" value="GALACTOFURANOSYLTRANSFERASE GLFT2"/>
    <property type="match status" value="1"/>
</dbReference>
<dbReference type="EMBL" id="BAAAZE010000016">
    <property type="protein sequence ID" value="GAA4033944.1"/>
    <property type="molecule type" value="Genomic_DNA"/>
</dbReference>
<feature type="transmembrane region" description="Helical" evidence="4">
    <location>
        <begin position="309"/>
        <end position="327"/>
    </location>
</feature>
<keyword evidence="4" id="KW-0472">Membrane</keyword>
<keyword evidence="3" id="KW-0808">Transferase</keyword>
<keyword evidence="4" id="KW-1133">Transmembrane helix</keyword>
<dbReference type="Pfam" id="PF00535">
    <property type="entry name" value="Glycos_transf_2"/>
    <property type="match status" value="1"/>
</dbReference>
<evidence type="ECO:0000259" key="5">
    <source>
        <dbReference type="Pfam" id="PF00535"/>
    </source>
</evidence>
<dbReference type="InterPro" id="IPR029044">
    <property type="entry name" value="Nucleotide-diphossugar_trans"/>
</dbReference>
<evidence type="ECO:0000256" key="2">
    <source>
        <dbReference type="ARBA" id="ARBA00022676"/>
    </source>
</evidence>
<keyword evidence="4" id="KW-0812">Transmembrane</keyword>
<evidence type="ECO:0000313" key="6">
    <source>
        <dbReference type="EMBL" id="GAA4033944.1"/>
    </source>
</evidence>
<dbReference type="InterPro" id="IPR001173">
    <property type="entry name" value="Glyco_trans_2-like"/>
</dbReference>
<dbReference type="PANTHER" id="PTHR43179">
    <property type="entry name" value="RHAMNOSYLTRANSFERASE WBBL"/>
    <property type="match status" value="1"/>
</dbReference>
<name>A0ABP7U044_9BURK</name>
<comment type="similarity">
    <text evidence="1">Belongs to the glycosyltransferase 2 family.</text>
</comment>
<feature type="transmembrane region" description="Helical" evidence="4">
    <location>
        <begin position="276"/>
        <end position="297"/>
    </location>
</feature>
<dbReference type="Gene3D" id="3.90.550.10">
    <property type="entry name" value="Spore Coat Polysaccharide Biosynthesis Protein SpsA, Chain A"/>
    <property type="match status" value="1"/>
</dbReference>
<proteinExistence type="inferred from homology"/>
<evidence type="ECO:0000256" key="1">
    <source>
        <dbReference type="ARBA" id="ARBA00006739"/>
    </source>
</evidence>
<gene>
    <name evidence="6" type="ORF">GCM10022212_36440</name>
</gene>
<evidence type="ECO:0000313" key="7">
    <source>
        <dbReference type="Proteomes" id="UP001501353"/>
    </source>
</evidence>
<dbReference type="SUPFAM" id="SSF53448">
    <property type="entry name" value="Nucleotide-diphospho-sugar transferases"/>
    <property type="match status" value="1"/>
</dbReference>
<keyword evidence="7" id="KW-1185">Reference proteome</keyword>
<dbReference type="Proteomes" id="UP001501353">
    <property type="component" value="Unassembled WGS sequence"/>
</dbReference>
<keyword evidence="2" id="KW-0328">Glycosyltransferase</keyword>
<evidence type="ECO:0000256" key="3">
    <source>
        <dbReference type="ARBA" id="ARBA00022679"/>
    </source>
</evidence>
<feature type="domain" description="Glycosyltransferase 2-like" evidence="5">
    <location>
        <begin position="4"/>
        <end position="135"/>
    </location>
</feature>